<evidence type="ECO:0000313" key="7">
    <source>
        <dbReference type="EMBL" id="KAK7540848.1"/>
    </source>
</evidence>
<dbReference type="InterPro" id="IPR036038">
    <property type="entry name" value="Aminotransferase-like"/>
</dbReference>
<dbReference type="RefSeq" id="XP_066657779.1">
    <property type="nucleotide sequence ID" value="XM_066799473.1"/>
</dbReference>
<comment type="caution">
    <text evidence="7">The sequence shown here is derived from an EMBL/GenBank/DDBJ whole genome shotgun (WGS) entry which is preliminary data.</text>
</comment>
<dbReference type="CDD" id="cd01557">
    <property type="entry name" value="BCAT_beta_family"/>
    <property type="match status" value="1"/>
</dbReference>
<evidence type="ECO:0000256" key="1">
    <source>
        <dbReference type="ARBA" id="ARBA00001933"/>
    </source>
</evidence>
<dbReference type="InterPro" id="IPR001544">
    <property type="entry name" value="Aminotrans_IV"/>
</dbReference>
<keyword evidence="8" id="KW-1185">Reference proteome</keyword>
<keyword evidence="3 7" id="KW-0032">Aminotransferase</keyword>
<dbReference type="SUPFAM" id="SSF56752">
    <property type="entry name" value="D-aminoacid aminotransferase-like PLP-dependent enzymes"/>
    <property type="match status" value="1"/>
</dbReference>
<proteinExistence type="inferred from homology"/>
<keyword evidence="7" id="KW-0456">Lyase</keyword>
<reference evidence="7 8" key="1">
    <citation type="submission" date="2024-04" db="EMBL/GenBank/DDBJ databases">
        <title>Phyllosticta paracitricarpa is synonymous to the EU quarantine fungus P. citricarpa based on phylogenomic analyses.</title>
        <authorList>
            <consortium name="Lawrence Berkeley National Laboratory"/>
            <person name="Van ingen-buijs V.A."/>
            <person name="Van westerhoven A.C."/>
            <person name="Haridas S."/>
            <person name="Skiadas P."/>
            <person name="Martin F."/>
            <person name="Groenewald J.Z."/>
            <person name="Crous P.W."/>
            <person name="Seidl M.F."/>
        </authorList>
    </citation>
    <scope>NUCLEOTIDE SEQUENCE [LARGE SCALE GENOMIC DNA]</scope>
    <source>
        <strain evidence="7 8">CPC 17464</strain>
    </source>
</reference>
<evidence type="ECO:0000256" key="6">
    <source>
        <dbReference type="SAM" id="MobiDB-lite"/>
    </source>
</evidence>
<dbReference type="GO" id="GO:0016829">
    <property type="term" value="F:lyase activity"/>
    <property type="evidence" value="ECO:0007669"/>
    <property type="project" value="UniProtKB-KW"/>
</dbReference>
<keyword evidence="4" id="KW-0808">Transferase</keyword>
<organism evidence="7 8">
    <name type="scientific">Phyllosticta citribraziliensis</name>
    <dbReference type="NCBI Taxonomy" id="989973"/>
    <lineage>
        <taxon>Eukaryota</taxon>
        <taxon>Fungi</taxon>
        <taxon>Dikarya</taxon>
        <taxon>Ascomycota</taxon>
        <taxon>Pezizomycotina</taxon>
        <taxon>Dothideomycetes</taxon>
        <taxon>Dothideomycetes incertae sedis</taxon>
        <taxon>Botryosphaeriales</taxon>
        <taxon>Phyllostictaceae</taxon>
        <taxon>Phyllosticta</taxon>
    </lineage>
</organism>
<dbReference type="EMBL" id="JBBPEH010000003">
    <property type="protein sequence ID" value="KAK7540848.1"/>
    <property type="molecule type" value="Genomic_DNA"/>
</dbReference>
<evidence type="ECO:0000256" key="4">
    <source>
        <dbReference type="ARBA" id="ARBA00022679"/>
    </source>
</evidence>
<gene>
    <name evidence="7" type="ORF">J3D65DRAFT_616687</name>
</gene>
<dbReference type="InterPro" id="IPR033939">
    <property type="entry name" value="BCAT_family"/>
</dbReference>
<dbReference type="PANTHER" id="PTHR42825">
    <property type="entry name" value="AMINO ACID AMINOTRANSFERASE"/>
    <property type="match status" value="1"/>
</dbReference>
<dbReference type="InterPro" id="IPR005786">
    <property type="entry name" value="B_amino_transII"/>
</dbReference>
<dbReference type="GeneID" id="92032379"/>
<dbReference type="InterPro" id="IPR043132">
    <property type="entry name" value="BCAT-like_C"/>
</dbReference>
<dbReference type="PANTHER" id="PTHR42825:SF2">
    <property type="entry name" value="BRANCHED-CHAIN-AMINO-ACID AMINOTRANSFERASE 3, CHLOROPLASTIC-RELATED"/>
    <property type="match status" value="1"/>
</dbReference>
<evidence type="ECO:0000256" key="5">
    <source>
        <dbReference type="ARBA" id="ARBA00022898"/>
    </source>
</evidence>
<name>A0ABR1M056_9PEZI</name>
<evidence type="ECO:0000256" key="2">
    <source>
        <dbReference type="ARBA" id="ARBA00009320"/>
    </source>
</evidence>
<dbReference type="Gene3D" id="3.30.470.10">
    <property type="match status" value="1"/>
</dbReference>
<dbReference type="InterPro" id="IPR043131">
    <property type="entry name" value="BCAT-like_N"/>
</dbReference>
<accession>A0ABR1M056</accession>
<sequence>MAPVSFESEEVASLPMEQPTADVVETPKPTSKVDWEKMNFTYDHSNGHVESTFSLATGEWSTPEFVSDPYLRIHGLAPGLNYGQQIYEGLKAFRDPQGKINIFRPDEHAKRMQHSASAVLIPPVPASHFLRCVNMAVWRNAEYVPPHGSGAAMYIRPLCFGSGPQLQLSPPAEFRLVVFVQPSPPYHGLKPLPCLVMEEFDRAAPRGTGGAKVGGNYAPVIPWSAKAYKMGFPMTLHLDSKTRTEVEEFSTSGFIGIKEEADGSVIMCIPDTKNAIASITSKTCVELAESWGWKVEKRSILYKELAEFSEVCAAGTAAALVSISSITCHSTNDKFEYPDAGTDGGKYRNRLLQAIFARQQGTAEDDFGWLREVKSELE</sequence>
<dbReference type="Proteomes" id="UP001360953">
    <property type="component" value="Unassembled WGS sequence"/>
</dbReference>
<comment type="cofactor">
    <cofactor evidence="1">
        <name>pyridoxal 5'-phosphate</name>
        <dbReference type="ChEBI" id="CHEBI:597326"/>
    </cofactor>
</comment>
<evidence type="ECO:0000313" key="8">
    <source>
        <dbReference type="Proteomes" id="UP001360953"/>
    </source>
</evidence>
<dbReference type="Pfam" id="PF01063">
    <property type="entry name" value="Aminotran_4"/>
    <property type="match status" value="1"/>
</dbReference>
<keyword evidence="5" id="KW-0663">Pyridoxal phosphate</keyword>
<feature type="region of interest" description="Disordered" evidence="6">
    <location>
        <begin position="1"/>
        <end position="29"/>
    </location>
</feature>
<comment type="similarity">
    <text evidence="2">Belongs to the class-IV pyridoxal-phosphate-dependent aminotransferase family.</text>
</comment>
<dbReference type="PIRSF" id="PIRSF006468">
    <property type="entry name" value="BCAT1"/>
    <property type="match status" value="1"/>
</dbReference>
<dbReference type="Gene3D" id="3.20.10.10">
    <property type="entry name" value="D-amino Acid Aminotransferase, subunit A, domain 2"/>
    <property type="match status" value="1"/>
</dbReference>
<protein>
    <submittedName>
        <fullName evidence="7">Branched-chain amino acid aminotransferase/4-amino-4-deoxychorismate lyase</fullName>
    </submittedName>
</protein>
<dbReference type="GO" id="GO:0008483">
    <property type="term" value="F:transaminase activity"/>
    <property type="evidence" value="ECO:0007669"/>
    <property type="project" value="UniProtKB-KW"/>
</dbReference>
<evidence type="ECO:0000256" key="3">
    <source>
        <dbReference type="ARBA" id="ARBA00022576"/>
    </source>
</evidence>